<dbReference type="Proteomes" id="UP001176059">
    <property type="component" value="Unassembled WGS sequence"/>
</dbReference>
<dbReference type="AlphaFoldDB" id="A0AA38J3W7"/>
<dbReference type="EMBL" id="JANVFO010000070">
    <property type="protein sequence ID" value="KAJ3718136.1"/>
    <property type="molecule type" value="Genomic_DNA"/>
</dbReference>
<keyword evidence="2" id="KW-1185">Reference proteome</keyword>
<proteinExistence type="predicted"/>
<name>A0AA38J3W7_9AGAR</name>
<comment type="caution">
    <text evidence="1">The sequence shown here is derived from an EMBL/GenBank/DDBJ whole genome shotgun (WGS) entry which is preliminary data.</text>
</comment>
<gene>
    <name evidence="1" type="ORF">DFJ43DRAFT_1159590</name>
</gene>
<sequence length="277" mass="30893">MNSSLIALDSFPTAVTLSEMPNPSPEEQEVLDRLNLYGVDPLFRVLKEDDLVPTGINPFTEEITVSLDGVVSACLWKALIDLVKLVFRAGNTAPGGVIRPEYLNVVGMTLPPSFSNIVRFHDSHNPLGYSIPRLQAEWNFYTAQRMLRELVNWISTCQYRCYKFAEAGIDPLWAWTQALTTGVVPPPDTFVFTFGSSYPGTTRTYDPRLPGFDPRLLEYVLPSQEVVLHPIASHYAQHYPGFNAFTRDVLVSVPDSCTGDVSCLGLFGDDLNKIQED</sequence>
<evidence type="ECO:0000313" key="1">
    <source>
        <dbReference type="EMBL" id="KAJ3718136.1"/>
    </source>
</evidence>
<reference evidence="1" key="1">
    <citation type="submission" date="2022-08" db="EMBL/GenBank/DDBJ databases">
        <authorList>
            <consortium name="DOE Joint Genome Institute"/>
            <person name="Min B."/>
            <person name="Sierra-Patev S."/>
            <person name="Naranjo-Ortiz M."/>
            <person name="Looney B."/>
            <person name="Konkel Z."/>
            <person name="Slot J.C."/>
            <person name="Sakamoto Y."/>
            <person name="Steenwyk J.L."/>
            <person name="Rokas A."/>
            <person name="Carro J."/>
            <person name="Camarero S."/>
            <person name="Ferreira P."/>
            <person name="Molpeceres G."/>
            <person name="Ruiz-duenas F.J."/>
            <person name="Serrano A."/>
            <person name="Henrissat B."/>
            <person name="Drula E."/>
            <person name="Hughes K.W."/>
            <person name="Mata J.L."/>
            <person name="Ishikawa N.K."/>
            <person name="Vargas-Isla R."/>
            <person name="Ushijima S."/>
            <person name="Smith C.A."/>
            <person name="Ahrendt S."/>
            <person name="Andreopoulos W."/>
            <person name="He G."/>
            <person name="LaButti K."/>
            <person name="Lipzen A."/>
            <person name="Ng V."/>
            <person name="Riley R."/>
            <person name="Sandor L."/>
            <person name="Barry K."/>
            <person name="Martinez A.T."/>
            <person name="Xiao Y."/>
            <person name="Gibbons J.G."/>
            <person name="Terashima K."/>
            <person name="Hibbett D.S."/>
            <person name="Grigoriev I.V."/>
        </authorList>
    </citation>
    <scope>NUCLEOTIDE SEQUENCE</scope>
    <source>
        <strain evidence="1">ET3784</strain>
    </source>
</reference>
<organism evidence="1 2">
    <name type="scientific">Lentinula guzmanii</name>
    <dbReference type="NCBI Taxonomy" id="2804957"/>
    <lineage>
        <taxon>Eukaryota</taxon>
        <taxon>Fungi</taxon>
        <taxon>Dikarya</taxon>
        <taxon>Basidiomycota</taxon>
        <taxon>Agaricomycotina</taxon>
        <taxon>Agaricomycetes</taxon>
        <taxon>Agaricomycetidae</taxon>
        <taxon>Agaricales</taxon>
        <taxon>Marasmiineae</taxon>
        <taxon>Omphalotaceae</taxon>
        <taxon>Lentinula</taxon>
    </lineage>
</organism>
<accession>A0AA38J3W7</accession>
<evidence type="ECO:0000313" key="2">
    <source>
        <dbReference type="Proteomes" id="UP001176059"/>
    </source>
</evidence>
<protein>
    <submittedName>
        <fullName evidence="1">Uncharacterized protein</fullName>
    </submittedName>
</protein>
<reference evidence="1" key="2">
    <citation type="journal article" date="2023" name="Proc. Natl. Acad. Sci. U.S.A.">
        <title>A global phylogenomic analysis of the shiitake genus Lentinula.</title>
        <authorList>
            <person name="Sierra-Patev S."/>
            <person name="Min B."/>
            <person name="Naranjo-Ortiz M."/>
            <person name="Looney B."/>
            <person name="Konkel Z."/>
            <person name="Slot J.C."/>
            <person name="Sakamoto Y."/>
            <person name="Steenwyk J.L."/>
            <person name="Rokas A."/>
            <person name="Carro J."/>
            <person name="Camarero S."/>
            <person name="Ferreira P."/>
            <person name="Molpeceres G."/>
            <person name="Ruiz-Duenas F.J."/>
            <person name="Serrano A."/>
            <person name="Henrissat B."/>
            <person name="Drula E."/>
            <person name="Hughes K.W."/>
            <person name="Mata J.L."/>
            <person name="Ishikawa N.K."/>
            <person name="Vargas-Isla R."/>
            <person name="Ushijima S."/>
            <person name="Smith C.A."/>
            <person name="Donoghue J."/>
            <person name="Ahrendt S."/>
            <person name="Andreopoulos W."/>
            <person name="He G."/>
            <person name="LaButti K."/>
            <person name="Lipzen A."/>
            <person name="Ng V."/>
            <person name="Riley R."/>
            <person name="Sandor L."/>
            <person name="Barry K."/>
            <person name="Martinez A.T."/>
            <person name="Xiao Y."/>
            <person name="Gibbons J.G."/>
            <person name="Terashima K."/>
            <person name="Grigoriev I.V."/>
            <person name="Hibbett D."/>
        </authorList>
    </citation>
    <scope>NUCLEOTIDE SEQUENCE</scope>
    <source>
        <strain evidence="1">ET3784</strain>
    </source>
</reference>